<keyword evidence="1" id="KW-1133">Transmembrane helix</keyword>
<evidence type="ECO:0000313" key="3">
    <source>
        <dbReference type="Proteomes" id="UP000754883"/>
    </source>
</evidence>
<feature type="transmembrane region" description="Helical" evidence="1">
    <location>
        <begin position="21"/>
        <end position="43"/>
    </location>
</feature>
<comment type="caution">
    <text evidence="2">The sequence shown here is derived from an EMBL/GenBank/DDBJ whole genome shotgun (WGS) entry which is preliminary data.</text>
</comment>
<evidence type="ECO:0000313" key="2">
    <source>
        <dbReference type="EMBL" id="CAG9995609.1"/>
    </source>
</evidence>
<dbReference type="OrthoDB" id="3552356at2759"/>
<proteinExistence type="predicted"/>
<name>A0A9N9UPR1_9HYPO</name>
<keyword evidence="1" id="KW-0472">Membrane</keyword>
<protein>
    <submittedName>
        <fullName evidence="2">Uncharacterized protein</fullName>
    </submittedName>
</protein>
<feature type="transmembrane region" description="Helical" evidence="1">
    <location>
        <begin position="270"/>
        <end position="294"/>
    </location>
</feature>
<reference evidence="2" key="1">
    <citation type="submission" date="2021-10" db="EMBL/GenBank/DDBJ databases">
        <authorList>
            <person name="Piombo E."/>
        </authorList>
    </citation>
    <scope>NUCLEOTIDE SEQUENCE</scope>
</reference>
<dbReference type="AlphaFoldDB" id="A0A9N9UPR1"/>
<feature type="transmembrane region" description="Helical" evidence="1">
    <location>
        <begin position="55"/>
        <end position="74"/>
    </location>
</feature>
<feature type="transmembrane region" description="Helical" evidence="1">
    <location>
        <begin position="167"/>
        <end position="192"/>
    </location>
</feature>
<feature type="transmembrane region" description="Helical" evidence="1">
    <location>
        <begin position="134"/>
        <end position="155"/>
    </location>
</feature>
<feature type="transmembrane region" description="Helical" evidence="1">
    <location>
        <begin position="212"/>
        <end position="238"/>
    </location>
</feature>
<evidence type="ECO:0000256" key="1">
    <source>
        <dbReference type="SAM" id="Phobius"/>
    </source>
</evidence>
<keyword evidence="3" id="KW-1185">Reference proteome</keyword>
<organism evidence="2 3">
    <name type="scientific">Clonostachys byssicola</name>
    <dbReference type="NCBI Taxonomy" id="160290"/>
    <lineage>
        <taxon>Eukaryota</taxon>
        <taxon>Fungi</taxon>
        <taxon>Dikarya</taxon>
        <taxon>Ascomycota</taxon>
        <taxon>Pezizomycotina</taxon>
        <taxon>Sordariomycetes</taxon>
        <taxon>Hypocreomycetidae</taxon>
        <taxon>Hypocreales</taxon>
        <taxon>Bionectriaceae</taxon>
        <taxon>Clonostachys</taxon>
    </lineage>
</organism>
<gene>
    <name evidence="2" type="ORF">CBYS24578_00003756</name>
</gene>
<sequence>MAPSAGDIGLELGREALASRFYGPGLIACWYVLVISVALSWVFNTWQRFRITKELIAVVAYPVAASAHLLYQTVRFPSARSQYLANNLANILMPEVNGPVSAGTESGVYVLDVSMEGREKIFPLVASINAALRIADNCIYLCLVSLVLVVLAHHTPPKPPQFPHRRLLGVLLVSLFWAWIAEAVLFVKLLVYASHGLLPVHYSILHHLTFPVYLAAALVLVPVSLMPVAFVVQCLVVASKQPSPWMYFDQLRSDAMKSWRMAKGEGRDTAFRLVLDVIQFTCVAVCLYGVLLFLEYTAWVMFPIQILFPDVRISVAEFDQAAVLAGGVLVLSRNVYKITTAYVREHGKS</sequence>
<accession>A0A9N9UPR1</accession>
<keyword evidence="1" id="KW-0812">Transmembrane</keyword>
<dbReference type="Proteomes" id="UP000754883">
    <property type="component" value="Unassembled WGS sequence"/>
</dbReference>
<dbReference type="EMBL" id="CABFNO020001536">
    <property type="protein sequence ID" value="CAG9995609.1"/>
    <property type="molecule type" value="Genomic_DNA"/>
</dbReference>